<dbReference type="PANTHER" id="PTHR11439">
    <property type="entry name" value="GAG-POL-RELATED RETROTRANSPOSON"/>
    <property type="match status" value="1"/>
</dbReference>
<organism evidence="1">
    <name type="scientific">Tanacetum cinerariifolium</name>
    <name type="common">Dalmatian daisy</name>
    <name type="synonym">Chrysanthemum cinerariifolium</name>
    <dbReference type="NCBI Taxonomy" id="118510"/>
    <lineage>
        <taxon>Eukaryota</taxon>
        <taxon>Viridiplantae</taxon>
        <taxon>Streptophyta</taxon>
        <taxon>Embryophyta</taxon>
        <taxon>Tracheophyta</taxon>
        <taxon>Spermatophyta</taxon>
        <taxon>Magnoliopsida</taxon>
        <taxon>eudicotyledons</taxon>
        <taxon>Gunneridae</taxon>
        <taxon>Pentapetalae</taxon>
        <taxon>asterids</taxon>
        <taxon>campanulids</taxon>
        <taxon>Asterales</taxon>
        <taxon>Asteraceae</taxon>
        <taxon>Asteroideae</taxon>
        <taxon>Anthemideae</taxon>
        <taxon>Anthemidinae</taxon>
        <taxon>Tanacetum</taxon>
    </lineage>
</organism>
<dbReference type="PANTHER" id="PTHR11439:SF495">
    <property type="entry name" value="REVERSE TRANSCRIPTASE, RNA-DEPENDENT DNA POLYMERASE-RELATED"/>
    <property type="match status" value="1"/>
</dbReference>
<reference evidence="1" key="1">
    <citation type="journal article" date="2019" name="Sci. Rep.">
        <title>Draft genome of Tanacetum cinerariifolium, the natural source of mosquito coil.</title>
        <authorList>
            <person name="Yamashiro T."/>
            <person name="Shiraishi A."/>
            <person name="Satake H."/>
            <person name="Nakayama K."/>
        </authorList>
    </citation>
    <scope>NUCLEOTIDE SEQUENCE</scope>
</reference>
<protein>
    <submittedName>
        <fullName evidence="1">Uncharacterized protein</fullName>
    </submittedName>
</protein>
<proteinExistence type="predicted"/>
<dbReference type="AlphaFoldDB" id="A0A6L2P7X1"/>
<name>A0A6L2P7X1_TANCI</name>
<gene>
    <name evidence="1" type="ORF">Tci_064912</name>
</gene>
<dbReference type="EMBL" id="BKCJ010010742">
    <property type="protein sequence ID" value="GEU92934.1"/>
    <property type="molecule type" value="Genomic_DNA"/>
</dbReference>
<sequence length="162" mass="18240">MTASTPIETQKPLVKDEEAADADVTAKTSHLQAVKRIFRYLKGQRKLGLWYPKVSSFNLEAYSDSDYAGANLERKSIIGEAEYVVAAHCCGQVLWIQTILITPHLTNMAVLEYCVKHNMIAYLEKIEENAQFHAIVDFLSRSSIFYALTVSPDVCASFIEQF</sequence>
<evidence type="ECO:0000313" key="1">
    <source>
        <dbReference type="EMBL" id="GEU92934.1"/>
    </source>
</evidence>
<comment type="caution">
    <text evidence="1">The sequence shown here is derived from an EMBL/GenBank/DDBJ whole genome shotgun (WGS) entry which is preliminary data.</text>
</comment>
<accession>A0A6L2P7X1</accession>